<proteinExistence type="inferred from homology"/>
<dbReference type="SUPFAM" id="SSF52777">
    <property type="entry name" value="CoA-dependent acyltransferases"/>
    <property type="match status" value="1"/>
</dbReference>
<accession>A0A4S3B252</accession>
<dbReference type="GO" id="GO:0005737">
    <property type="term" value="C:cytoplasm"/>
    <property type="evidence" value="ECO:0007669"/>
    <property type="project" value="TreeGrafter"/>
</dbReference>
<evidence type="ECO:0000256" key="4">
    <source>
        <dbReference type="ARBA" id="ARBA00022823"/>
    </source>
</evidence>
<dbReference type="Proteomes" id="UP000310506">
    <property type="component" value="Unassembled WGS sequence"/>
</dbReference>
<dbReference type="PROSITE" id="PS51826">
    <property type="entry name" value="PSBD"/>
    <property type="match status" value="1"/>
</dbReference>
<keyword evidence="4 6" id="KW-0450">Lipoyl</keyword>
<dbReference type="EC" id="2.3.1.-" evidence="6"/>
<gene>
    <name evidence="9" type="ORF">ESZ54_06700</name>
</gene>
<comment type="similarity">
    <text evidence="2 6">Belongs to the 2-oxoacid dehydrogenase family.</text>
</comment>
<dbReference type="Pfam" id="PF00364">
    <property type="entry name" value="Biotin_lipoyl"/>
    <property type="match status" value="1"/>
</dbReference>
<feature type="domain" description="Lipoyl-binding" evidence="7">
    <location>
        <begin position="3"/>
        <end position="78"/>
    </location>
</feature>
<sequence>MAIKQIKMPNLGESVTEASVVQWLVQPGDTVKRYDPLVEVVSDKVTTEVPSDFDGVVKEHLIELDTDVPIGTPFMTLDVEGAEEDPVEVVEEVKVEAAAPAPAPTPAVEPVVVATPAPVAPVAQGKASGRFSPAVMRLAQEKNIDLAQVVGTGKDGRITRKDILNFTPGAAPVAAAPVQETITVVETSAPAASTPAVEATPVATTSGDTVVAADGVRKAIAKKMVQSVNEIPHAWIMVEADVTNIVKLRNEVKNDFKQREGMTLSFFPFFAKAVVQAMKTNPKINTSWDNGNIIYHNDINLSIAVTTDEHLFVPVIHNADNYSLAGLTKEINRLAGDVRKGSLASKDMQGGTFTLNNTGSLGSVQSMGIINHPQAAILQVESINKRIVPTADGGFKTADMVNLCLSIDHRILDGQQASQFLKDIKENLARFSAASDIY</sequence>
<dbReference type="Pfam" id="PF00198">
    <property type="entry name" value="2-oxoacid_dh"/>
    <property type="match status" value="1"/>
</dbReference>
<keyword evidence="3 6" id="KW-0808">Transferase</keyword>
<evidence type="ECO:0000313" key="10">
    <source>
        <dbReference type="Proteomes" id="UP000310506"/>
    </source>
</evidence>
<dbReference type="Gene3D" id="2.40.50.100">
    <property type="match status" value="1"/>
</dbReference>
<evidence type="ECO:0000256" key="3">
    <source>
        <dbReference type="ARBA" id="ARBA00022679"/>
    </source>
</evidence>
<dbReference type="InterPro" id="IPR001078">
    <property type="entry name" value="2-oxoacid_DH_actylTfrase"/>
</dbReference>
<name>A0A4S3B252_9ENTE</name>
<evidence type="ECO:0000259" key="7">
    <source>
        <dbReference type="PROSITE" id="PS50968"/>
    </source>
</evidence>
<dbReference type="PROSITE" id="PS00189">
    <property type="entry name" value="LIPOYL"/>
    <property type="match status" value="1"/>
</dbReference>
<dbReference type="CDD" id="cd06849">
    <property type="entry name" value="lipoyl_domain"/>
    <property type="match status" value="1"/>
</dbReference>
<dbReference type="PANTHER" id="PTHR43178">
    <property type="entry name" value="DIHYDROLIPOAMIDE ACETYLTRANSFERASE COMPONENT OF PYRUVATE DEHYDROGENASE COMPLEX"/>
    <property type="match status" value="1"/>
</dbReference>
<keyword evidence="5 6" id="KW-0012">Acyltransferase</keyword>
<evidence type="ECO:0000256" key="1">
    <source>
        <dbReference type="ARBA" id="ARBA00001938"/>
    </source>
</evidence>
<dbReference type="InterPro" id="IPR036625">
    <property type="entry name" value="E3-bd_dom_sf"/>
</dbReference>
<dbReference type="GO" id="GO:0031405">
    <property type="term" value="F:lipoic acid binding"/>
    <property type="evidence" value="ECO:0007669"/>
    <property type="project" value="TreeGrafter"/>
</dbReference>
<dbReference type="InterPro" id="IPR023213">
    <property type="entry name" value="CAT-like_dom_sf"/>
</dbReference>
<feature type="domain" description="Peripheral subunit-binding (PSBD)" evidence="8">
    <location>
        <begin position="130"/>
        <end position="167"/>
    </location>
</feature>
<dbReference type="PANTHER" id="PTHR43178:SF5">
    <property type="entry name" value="LIPOAMIDE ACYLTRANSFERASE COMPONENT OF BRANCHED-CHAIN ALPHA-KETO ACID DEHYDROGENASE COMPLEX, MITOCHONDRIAL"/>
    <property type="match status" value="1"/>
</dbReference>
<dbReference type="Gene3D" id="3.30.559.10">
    <property type="entry name" value="Chloramphenicol acetyltransferase-like domain"/>
    <property type="match status" value="1"/>
</dbReference>
<dbReference type="InterPro" id="IPR011053">
    <property type="entry name" value="Single_hybrid_motif"/>
</dbReference>
<dbReference type="FunFam" id="3.30.559.10:FF:000007">
    <property type="entry name" value="Dihydrolipoamide acetyltransferase component of pyruvate dehydrogenase complex"/>
    <property type="match status" value="1"/>
</dbReference>
<evidence type="ECO:0000259" key="8">
    <source>
        <dbReference type="PROSITE" id="PS51826"/>
    </source>
</evidence>
<keyword evidence="10" id="KW-1185">Reference proteome</keyword>
<evidence type="ECO:0000313" key="9">
    <source>
        <dbReference type="EMBL" id="THB61204.1"/>
    </source>
</evidence>
<dbReference type="AlphaFoldDB" id="A0A4S3B252"/>
<dbReference type="Pfam" id="PF02817">
    <property type="entry name" value="E3_binding"/>
    <property type="match status" value="1"/>
</dbReference>
<dbReference type="PROSITE" id="PS50968">
    <property type="entry name" value="BIOTINYL_LIPOYL"/>
    <property type="match status" value="1"/>
</dbReference>
<dbReference type="Gene3D" id="4.10.320.10">
    <property type="entry name" value="E3-binding domain"/>
    <property type="match status" value="1"/>
</dbReference>
<comment type="caution">
    <text evidence="9">The sequence shown here is derived from an EMBL/GenBank/DDBJ whole genome shotgun (WGS) entry which is preliminary data.</text>
</comment>
<dbReference type="RefSeq" id="WP_136136898.1">
    <property type="nucleotide sequence ID" value="NZ_SDGV01000015.1"/>
</dbReference>
<evidence type="ECO:0000256" key="6">
    <source>
        <dbReference type="RuleBase" id="RU003423"/>
    </source>
</evidence>
<dbReference type="InterPro" id="IPR003016">
    <property type="entry name" value="2-oxoA_DH_lipoyl-BS"/>
</dbReference>
<dbReference type="EMBL" id="SDGV01000015">
    <property type="protein sequence ID" value="THB61204.1"/>
    <property type="molecule type" value="Genomic_DNA"/>
</dbReference>
<evidence type="ECO:0000256" key="5">
    <source>
        <dbReference type="ARBA" id="ARBA00023315"/>
    </source>
</evidence>
<dbReference type="SUPFAM" id="SSF51230">
    <property type="entry name" value="Single hybrid motif"/>
    <property type="match status" value="1"/>
</dbReference>
<dbReference type="SUPFAM" id="SSF47005">
    <property type="entry name" value="Peripheral subunit-binding domain of 2-oxo acid dehydrogenase complex"/>
    <property type="match status" value="1"/>
</dbReference>
<dbReference type="InterPro" id="IPR050743">
    <property type="entry name" value="2-oxoacid_DH_E2_comp"/>
</dbReference>
<dbReference type="InterPro" id="IPR004167">
    <property type="entry name" value="PSBD"/>
</dbReference>
<comment type="cofactor">
    <cofactor evidence="1 6">
        <name>(R)-lipoate</name>
        <dbReference type="ChEBI" id="CHEBI:83088"/>
    </cofactor>
</comment>
<organism evidence="9 10">
    <name type="scientific">Vagococcus silagei</name>
    <dbReference type="NCBI Taxonomy" id="2508885"/>
    <lineage>
        <taxon>Bacteria</taxon>
        <taxon>Bacillati</taxon>
        <taxon>Bacillota</taxon>
        <taxon>Bacilli</taxon>
        <taxon>Lactobacillales</taxon>
        <taxon>Enterococcaceae</taxon>
        <taxon>Vagococcus</taxon>
    </lineage>
</organism>
<protein>
    <recommendedName>
        <fullName evidence="6">Dihydrolipoamide acetyltransferase component of pyruvate dehydrogenase complex</fullName>
        <ecNumber evidence="6">2.3.1.-</ecNumber>
    </recommendedName>
</protein>
<evidence type="ECO:0000256" key="2">
    <source>
        <dbReference type="ARBA" id="ARBA00007317"/>
    </source>
</evidence>
<dbReference type="InterPro" id="IPR000089">
    <property type="entry name" value="Biotin_lipoyl"/>
</dbReference>
<reference evidence="9 10" key="1">
    <citation type="submission" date="2019-01" db="EMBL/GenBank/DDBJ databases">
        <title>Vagococcus silagei sp. nov. isolated from brewer's grain.</title>
        <authorList>
            <person name="Guu J.-R."/>
        </authorList>
    </citation>
    <scope>NUCLEOTIDE SEQUENCE [LARGE SCALE GENOMIC DNA]</scope>
    <source>
        <strain evidence="9 10">2B-2</strain>
    </source>
</reference>
<dbReference type="OrthoDB" id="9805770at2"/>
<dbReference type="GO" id="GO:0016407">
    <property type="term" value="F:acetyltransferase activity"/>
    <property type="evidence" value="ECO:0007669"/>
    <property type="project" value="TreeGrafter"/>
</dbReference>